<dbReference type="InterPro" id="IPR000818">
    <property type="entry name" value="TEA/ATTS_dom"/>
</dbReference>
<dbReference type="EMBL" id="MU006018">
    <property type="protein sequence ID" value="KAF2858108.1"/>
    <property type="molecule type" value="Genomic_DNA"/>
</dbReference>
<dbReference type="PRINTS" id="PR00065">
    <property type="entry name" value="TEADOMAIN"/>
</dbReference>
<dbReference type="OrthoDB" id="10006572at2759"/>
<name>A0A6A7BUD4_9PEZI</name>
<gene>
    <name evidence="8" type="ORF">K470DRAFT_266338</name>
</gene>
<dbReference type="Gene3D" id="6.10.20.40">
    <property type="entry name" value="TEA/ATTS domain"/>
    <property type="match status" value="1"/>
</dbReference>
<comment type="subcellular location">
    <subcellularLocation>
        <location evidence="1">Nucleus</location>
    </subcellularLocation>
</comment>
<evidence type="ECO:0000256" key="3">
    <source>
        <dbReference type="ARBA" id="ARBA00023015"/>
    </source>
</evidence>
<organism evidence="8 9">
    <name type="scientific">Piedraia hortae CBS 480.64</name>
    <dbReference type="NCBI Taxonomy" id="1314780"/>
    <lineage>
        <taxon>Eukaryota</taxon>
        <taxon>Fungi</taxon>
        <taxon>Dikarya</taxon>
        <taxon>Ascomycota</taxon>
        <taxon>Pezizomycotina</taxon>
        <taxon>Dothideomycetes</taxon>
        <taxon>Dothideomycetidae</taxon>
        <taxon>Capnodiales</taxon>
        <taxon>Piedraiaceae</taxon>
        <taxon>Piedraia</taxon>
    </lineage>
</organism>
<dbReference type="PROSITE" id="PS00554">
    <property type="entry name" value="TEA_1"/>
    <property type="match status" value="1"/>
</dbReference>
<evidence type="ECO:0000256" key="2">
    <source>
        <dbReference type="ARBA" id="ARBA00008421"/>
    </source>
</evidence>
<protein>
    <submittedName>
        <fullName evidence="8">TEA-domain-containing protein</fullName>
    </submittedName>
</protein>
<dbReference type="PROSITE" id="PS51088">
    <property type="entry name" value="TEA_2"/>
    <property type="match status" value="1"/>
</dbReference>
<evidence type="ECO:0000256" key="1">
    <source>
        <dbReference type="ARBA" id="ARBA00004123"/>
    </source>
</evidence>
<dbReference type="GO" id="GO:0005667">
    <property type="term" value="C:transcription regulator complex"/>
    <property type="evidence" value="ECO:0007669"/>
    <property type="project" value="TreeGrafter"/>
</dbReference>
<evidence type="ECO:0000256" key="4">
    <source>
        <dbReference type="ARBA" id="ARBA00023163"/>
    </source>
</evidence>
<evidence type="ECO:0000256" key="5">
    <source>
        <dbReference type="ARBA" id="ARBA00023242"/>
    </source>
</evidence>
<evidence type="ECO:0000313" key="9">
    <source>
        <dbReference type="Proteomes" id="UP000799421"/>
    </source>
</evidence>
<evidence type="ECO:0000259" key="7">
    <source>
        <dbReference type="PROSITE" id="PS51088"/>
    </source>
</evidence>
<dbReference type="InterPro" id="IPR050937">
    <property type="entry name" value="TEC1_TEAD_TF"/>
</dbReference>
<proteinExistence type="inferred from homology"/>
<dbReference type="AlphaFoldDB" id="A0A6A7BUD4"/>
<keyword evidence="3" id="KW-0805">Transcription regulation</keyword>
<dbReference type="GO" id="GO:0000978">
    <property type="term" value="F:RNA polymerase II cis-regulatory region sequence-specific DNA binding"/>
    <property type="evidence" value="ECO:0007669"/>
    <property type="project" value="TreeGrafter"/>
</dbReference>
<dbReference type="PANTHER" id="PTHR11834">
    <property type="entry name" value="TRANSCRIPTIONAL ENHANCER FACTOR TEF RELATED"/>
    <property type="match status" value="1"/>
</dbReference>
<dbReference type="PANTHER" id="PTHR11834:SF0">
    <property type="entry name" value="PROTEIN SCALLOPED"/>
    <property type="match status" value="1"/>
</dbReference>
<keyword evidence="5" id="KW-0539">Nucleus</keyword>
<evidence type="ECO:0000313" key="8">
    <source>
        <dbReference type="EMBL" id="KAF2858108.1"/>
    </source>
</evidence>
<reference evidence="8" key="1">
    <citation type="journal article" date="2020" name="Stud. Mycol.">
        <title>101 Dothideomycetes genomes: a test case for predicting lifestyles and emergence of pathogens.</title>
        <authorList>
            <person name="Haridas S."/>
            <person name="Albert R."/>
            <person name="Binder M."/>
            <person name="Bloem J."/>
            <person name="Labutti K."/>
            <person name="Salamov A."/>
            <person name="Andreopoulos B."/>
            <person name="Baker S."/>
            <person name="Barry K."/>
            <person name="Bills G."/>
            <person name="Bluhm B."/>
            <person name="Cannon C."/>
            <person name="Castanera R."/>
            <person name="Culley D."/>
            <person name="Daum C."/>
            <person name="Ezra D."/>
            <person name="Gonzalez J."/>
            <person name="Henrissat B."/>
            <person name="Kuo A."/>
            <person name="Liang C."/>
            <person name="Lipzen A."/>
            <person name="Lutzoni F."/>
            <person name="Magnuson J."/>
            <person name="Mondo S."/>
            <person name="Nolan M."/>
            <person name="Ohm R."/>
            <person name="Pangilinan J."/>
            <person name="Park H.-J."/>
            <person name="Ramirez L."/>
            <person name="Alfaro M."/>
            <person name="Sun H."/>
            <person name="Tritt A."/>
            <person name="Yoshinaga Y."/>
            <person name="Zwiers L.-H."/>
            <person name="Turgeon B."/>
            <person name="Goodwin S."/>
            <person name="Spatafora J."/>
            <person name="Crous P."/>
            <person name="Grigoriev I."/>
        </authorList>
    </citation>
    <scope>NUCLEOTIDE SEQUENCE</scope>
    <source>
        <strain evidence="8">CBS 480.64</strain>
    </source>
</reference>
<dbReference type="GO" id="GO:0000981">
    <property type="term" value="F:DNA-binding transcription factor activity, RNA polymerase II-specific"/>
    <property type="evidence" value="ECO:0007669"/>
    <property type="project" value="TreeGrafter"/>
</dbReference>
<sequence>MLQPVRVLPSNAAPGQVGQIEYAGPAYTPRPLLYGRQWPTRGIDEQVEQKSRSLWKRFESSESYKKYRNRQHKGDQSGQEQKWPDQLEQAFFRAETALVKYPPMGRRKALHKDKQRGRNELIADHIYETTGVSRTRKQVSSHIQVLKPFVEHDPQIMKWLSKEDMGMHSSRRIKPYTSGRRMSTYPSARGTDLATVRRIKHYLDIFEPTSFSMFIQRGEHRLHTYSQSLDAPLGPDLVAPNWQVVQEKHPQLYAMHFQRPLDCNILVADCSLSFPTESFKDTPLSSVELGISFVFASRRLAPSTHLRCRNTFYRNGQVDGLGTSLFDVPIQIYEDGLSASMKFGSTFWARTLAELAPQRVCGDIESSIRGISVVQEVVVMAGSQGERILILVWRFRPSSSLTGRASWRRLCLPSEGNENLPPVTSTPGLKSPFNYGAVSGTAPTWDGSFASTIPDNPSFACTQSLPDEALAASLPTGSLVDGSLPEGTFDSNAYDFTGGTINLSFADGAFPECDANQISGELGTFNWENGYGQSQGITDREFGVVGFPPASVSLGAKEEFVVGGAEGEVAARPREETVCPVSENLAFGHEESAYGEMPVYDPQQGVGVGILPVGYGDELSALATLADASYWTRHMIK</sequence>
<dbReference type="GO" id="GO:0005634">
    <property type="term" value="C:nucleus"/>
    <property type="evidence" value="ECO:0007669"/>
    <property type="project" value="UniProtKB-SubCell"/>
</dbReference>
<accession>A0A6A7BUD4</accession>
<dbReference type="Pfam" id="PF01285">
    <property type="entry name" value="TEA"/>
    <property type="match status" value="1"/>
</dbReference>
<evidence type="ECO:0000256" key="6">
    <source>
        <dbReference type="PROSITE-ProRule" id="PRU00505"/>
    </source>
</evidence>
<feature type="domain" description="TEA" evidence="7">
    <location>
        <begin position="76"/>
        <end position="153"/>
    </location>
</feature>
<feature type="DNA-binding region" description="TEA" evidence="6">
    <location>
        <begin position="76"/>
        <end position="153"/>
    </location>
</feature>
<keyword evidence="9" id="KW-1185">Reference proteome</keyword>
<comment type="similarity">
    <text evidence="2">Belongs to the TEC1 family.</text>
</comment>
<dbReference type="InterPro" id="IPR038096">
    <property type="entry name" value="TEA/ATTS_sf"/>
</dbReference>
<keyword evidence="4" id="KW-0804">Transcription</keyword>
<dbReference type="Proteomes" id="UP000799421">
    <property type="component" value="Unassembled WGS sequence"/>
</dbReference>
<dbReference type="SMART" id="SM00426">
    <property type="entry name" value="TEA"/>
    <property type="match status" value="1"/>
</dbReference>